<evidence type="ECO:0000256" key="8">
    <source>
        <dbReference type="ARBA" id="ARBA00023242"/>
    </source>
</evidence>
<evidence type="ECO:0000256" key="5">
    <source>
        <dbReference type="ARBA" id="ARBA00022833"/>
    </source>
</evidence>
<dbReference type="GO" id="GO:0070897">
    <property type="term" value="P:transcription preinitiation complex assembly"/>
    <property type="evidence" value="ECO:0007669"/>
    <property type="project" value="InterPro"/>
</dbReference>
<evidence type="ECO:0000256" key="3">
    <source>
        <dbReference type="ARBA" id="ARBA00022723"/>
    </source>
</evidence>
<dbReference type="Pfam" id="PF00382">
    <property type="entry name" value="TFIIB"/>
    <property type="match status" value="1"/>
</dbReference>
<keyword evidence="5" id="KW-0862">Zinc</keyword>
<keyword evidence="3" id="KW-0479">Metal-binding</keyword>
<dbReference type="InterPro" id="IPR013150">
    <property type="entry name" value="TFIIB_cyclin"/>
</dbReference>
<sequence length="271" mass="32178">MIINRSFFFRINKDKKKDIRSFKKFLKFIIFKMKFFYKKKIFKYSILLIKVLISKKIFPNTKISQTLICLIYLSCKRLSIPIFLSDFSSVFDINIFDLGSTYIRMCRILEINSVINWSIYSDPSLFLNKYINSLNFGNNSSKISNLALKLIFISKNKWKGTNYHLKGIYGASIFLAALSYGYKKNFNEIRKVANVGIVTLRKRINNYYKLRNNINKNIISYSKDYKKKLIKKRYIIYNSCIYPKPDRTANIRRYLYTLIPGSYAPIKSFYI</sequence>
<keyword evidence="7" id="KW-0804">Transcription</keyword>
<keyword evidence="6" id="KW-0805">Transcription regulation</keyword>
<dbReference type="InterPro" id="IPR036915">
    <property type="entry name" value="Cyclin-like_sf"/>
</dbReference>
<dbReference type="PANTHER" id="PTHR11618:SF4">
    <property type="entry name" value="TRANSCRIPTION FACTOR IIIB 90 KDA SUBUNIT"/>
    <property type="match status" value="1"/>
</dbReference>
<dbReference type="Proteomes" id="UP000243670">
    <property type="component" value="Nucleomorph 1"/>
</dbReference>
<dbReference type="GO" id="GO:0000995">
    <property type="term" value="F:RNA polymerase III general transcription initiation factor activity"/>
    <property type="evidence" value="ECO:0007669"/>
    <property type="project" value="TreeGrafter"/>
</dbReference>
<accession>A0A060DGF3</accession>
<comment type="similarity">
    <text evidence="2">Belongs to the TFIIB family.</text>
</comment>
<proteinExistence type="inferred from homology"/>
<dbReference type="SUPFAM" id="SSF47954">
    <property type="entry name" value="Cyclin-like"/>
    <property type="match status" value="2"/>
</dbReference>
<evidence type="ECO:0000256" key="1">
    <source>
        <dbReference type="ARBA" id="ARBA00004123"/>
    </source>
</evidence>
<dbReference type="GO" id="GO:0008270">
    <property type="term" value="F:zinc ion binding"/>
    <property type="evidence" value="ECO:0007669"/>
    <property type="project" value="UniProtKB-KW"/>
</dbReference>
<dbReference type="GO" id="GO:0017025">
    <property type="term" value="F:TBP-class protein binding"/>
    <property type="evidence" value="ECO:0007669"/>
    <property type="project" value="InterPro"/>
</dbReference>
<evidence type="ECO:0000256" key="6">
    <source>
        <dbReference type="ARBA" id="ARBA00023015"/>
    </source>
</evidence>
<keyword evidence="10" id="KW-0542">Nucleomorph</keyword>
<name>A0A060DGF3_9EUKA</name>
<reference evidence="10 11" key="1">
    <citation type="journal article" date="2014" name="BMC Genomics">
        <title>Nucleomorph and plastid genome sequences of the chlorarachniophyte Lotharella oceanica: convergent reductive evolution and frequent recombination in nucleomorph-bearing algae.</title>
        <authorList>
            <person name="Tanifuji G."/>
            <person name="Onodera N.T."/>
            <person name="Brown M.W."/>
            <person name="Curtis B.A."/>
            <person name="Roger A.J."/>
            <person name="Ka-Shu Wong G."/>
            <person name="Melkonian M."/>
            <person name="Archibald J.M."/>
        </authorList>
    </citation>
    <scope>NUCLEOTIDE SEQUENCE [LARGE SCALE GENOMIC DNA]</scope>
    <source>
        <strain evidence="10 11">CCMP622</strain>
    </source>
</reference>
<dbReference type="Gene3D" id="1.10.472.10">
    <property type="entry name" value="Cyclin-like"/>
    <property type="match status" value="2"/>
</dbReference>
<evidence type="ECO:0000259" key="9">
    <source>
        <dbReference type="Pfam" id="PF00382"/>
    </source>
</evidence>
<organism evidence="10 11">
    <name type="scientific">Lotharella oceanica</name>
    <dbReference type="NCBI Taxonomy" id="641309"/>
    <lineage>
        <taxon>Eukaryota</taxon>
        <taxon>Sar</taxon>
        <taxon>Rhizaria</taxon>
        <taxon>Cercozoa</taxon>
        <taxon>Chlorarachniophyceae</taxon>
        <taxon>Lotharella</taxon>
    </lineage>
</organism>
<evidence type="ECO:0000256" key="2">
    <source>
        <dbReference type="ARBA" id="ARBA00010857"/>
    </source>
</evidence>
<dbReference type="GO" id="GO:0000126">
    <property type="term" value="C:transcription factor TFIIIB complex"/>
    <property type="evidence" value="ECO:0007669"/>
    <property type="project" value="TreeGrafter"/>
</dbReference>
<dbReference type="InterPro" id="IPR000812">
    <property type="entry name" value="TFIIB"/>
</dbReference>
<gene>
    <name evidence="10" type="primary">tfIIIB-brf</name>
    <name evidence="10" type="ORF">M951_chr1128</name>
</gene>
<geneLocation type="nucleomorph" evidence="10"/>
<evidence type="ECO:0000256" key="4">
    <source>
        <dbReference type="ARBA" id="ARBA00022771"/>
    </source>
</evidence>
<comment type="subcellular location">
    <subcellularLocation>
        <location evidence="1">Nucleus</location>
    </subcellularLocation>
</comment>
<evidence type="ECO:0000313" key="10">
    <source>
        <dbReference type="EMBL" id="AIB09609.1"/>
    </source>
</evidence>
<evidence type="ECO:0000256" key="7">
    <source>
        <dbReference type="ARBA" id="ARBA00023163"/>
    </source>
</evidence>
<evidence type="ECO:0000313" key="11">
    <source>
        <dbReference type="Proteomes" id="UP000243670"/>
    </source>
</evidence>
<feature type="domain" description="Transcription factor TFIIB cyclin-like" evidence="9">
    <location>
        <begin position="121"/>
        <end position="209"/>
    </location>
</feature>
<dbReference type="EMBL" id="CP006627">
    <property type="protein sequence ID" value="AIB09609.1"/>
    <property type="molecule type" value="Genomic_DNA"/>
</dbReference>
<protein>
    <submittedName>
        <fullName evidence="10">TFIIIB related factor hBRF</fullName>
    </submittedName>
</protein>
<dbReference type="GO" id="GO:0001006">
    <property type="term" value="F:RNA polymerase III type 3 promoter sequence-specific DNA binding"/>
    <property type="evidence" value="ECO:0007669"/>
    <property type="project" value="TreeGrafter"/>
</dbReference>
<dbReference type="PANTHER" id="PTHR11618">
    <property type="entry name" value="TRANSCRIPTION INITIATION FACTOR IIB-RELATED"/>
    <property type="match status" value="1"/>
</dbReference>
<keyword evidence="8" id="KW-0539">Nucleus</keyword>
<dbReference type="AlphaFoldDB" id="A0A060DGF3"/>
<keyword evidence="4" id="KW-0863">Zinc-finger</keyword>
<dbReference type="GO" id="GO:0097550">
    <property type="term" value="C:transcription preinitiation complex"/>
    <property type="evidence" value="ECO:0007669"/>
    <property type="project" value="TreeGrafter"/>
</dbReference>
<dbReference type="GO" id="GO:0005634">
    <property type="term" value="C:nucleus"/>
    <property type="evidence" value="ECO:0007669"/>
    <property type="project" value="UniProtKB-SubCell"/>
</dbReference>